<accession>A0ABU3BSG2</accession>
<organism evidence="2 3">
    <name type="scientific">Rubrivirga litoralis</name>
    <dbReference type="NCBI Taxonomy" id="3075598"/>
    <lineage>
        <taxon>Bacteria</taxon>
        <taxon>Pseudomonadati</taxon>
        <taxon>Rhodothermota</taxon>
        <taxon>Rhodothermia</taxon>
        <taxon>Rhodothermales</taxon>
        <taxon>Rubricoccaceae</taxon>
        <taxon>Rubrivirga</taxon>
    </lineage>
</organism>
<dbReference type="InterPro" id="IPR038765">
    <property type="entry name" value="Papain-like_cys_pep_sf"/>
</dbReference>
<evidence type="ECO:0000313" key="2">
    <source>
        <dbReference type="EMBL" id="MDT0632227.1"/>
    </source>
</evidence>
<gene>
    <name evidence="2" type="ORF">RM540_10765</name>
</gene>
<reference evidence="2 3" key="1">
    <citation type="submission" date="2023-09" db="EMBL/GenBank/DDBJ databases">
        <authorList>
            <person name="Rey-Velasco X."/>
        </authorList>
    </citation>
    <scope>NUCLEOTIDE SEQUENCE [LARGE SCALE GENOMIC DNA]</scope>
    <source>
        <strain evidence="2 3">F394</strain>
    </source>
</reference>
<dbReference type="InterPro" id="IPR010846">
    <property type="entry name" value="AmiA-like"/>
</dbReference>
<keyword evidence="1" id="KW-0732">Signal</keyword>
<feature type="chain" id="PRO_5046904630" evidence="1">
    <location>
        <begin position="20"/>
        <end position="338"/>
    </location>
</feature>
<name>A0ABU3BSG2_9BACT</name>
<comment type="caution">
    <text evidence="2">The sequence shown here is derived from an EMBL/GenBank/DDBJ whole genome shotgun (WGS) entry which is preliminary data.</text>
</comment>
<keyword evidence="3" id="KW-1185">Reference proteome</keyword>
<sequence length="338" mass="35925">MPTSPPVRLALVFSLTALAACGSRLDEAPPAPPAEAVAAEVVPTAAPAPPSAAAPLAPPAEAAPLAAVDSVEAPDPETAAAFRQILADAQAQDVAARPFGEVVQWVGEQLIGRPYVAGMLDAPPEETLVVDLRAFDCVLYVENTLALARAVALGQDDYADYARHVEAMRYREGQMDGYCSRLHYFSDWIDENERGGRVQNVTAAVGGEPFDKEVTFMTQNRDAYPKLVSDETFACVADMEAGLRGVELFYVPQDRIAEAYPLLQAGDVIATATSIGGLDVTHTGFVHQTPEHTGFMHASLSSDRVKISDDLARYVQGIPSQIGVVVARPVDPRPTAGS</sequence>
<dbReference type="Pfam" id="PF07313">
    <property type="entry name" value="AmiA-like"/>
    <property type="match status" value="1"/>
</dbReference>
<evidence type="ECO:0000313" key="3">
    <source>
        <dbReference type="Proteomes" id="UP001267426"/>
    </source>
</evidence>
<dbReference type="SUPFAM" id="SSF54001">
    <property type="entry name" value="Cysteine proteinases"/>
    <property type="match status" value="1"/>
</dbReference>
<dbReference type="Proteomes" id="UP001267426">
    <property type="component" value="Unassembled WGS sequence"/>
</dbReference>
<protein>
    <submittedName>
        <fullName evidence="2">DUF1460 domain-containing protein</fullName>
    </submittedName>
</protein>
<feature type="signal peptide" evidence="1">
    <location>
        <begin position="1"/>
        <end position="19"/>
    </location>
</feature>
<dbReference type="RefSeq" id="WP_311663937.1">
    <property type="nucleotide sequence ID" value="NZ_JAVRHT010000024.1"/>
</dbReference>
<dbReference type="Gene3D" id="1.10.3670.10">
    <property type="entry name" value="Putative xylanase like domain"/>
    <property type="match status" value="1"/>
</dbReference>
<dbReference type="EMBL" id="JAVRHT010000024">
    <property type="protein sequence ID" value="MDT0632227.1"/>
    <property type="molecule type" value="Genomic_DNA"/>
</dbReference>
<proteinExistence type="predicted"/>
<dbReference type="Gene3D" id="2.30.260.10">
    <property type="entry name" value="putative xylanase like domain"/>
    <property type="match status" value="1"/>
</dbReference>
<evidence type="ECO:0000256" key="1">
    <source>
        <dbReference type="SAM" id="SignalP"/>
    </source>
</evidence>